<keyword evidence="4 7" id="KW-1133">Transmembrane helix</keyword>
<name>A0A8J3LR36_9ACTN</name>
<evidence type="ECO:0000256" key="7">
    <source>
        <dbReference type="SAM" id="Phobius"/>
    </source>
</evidence>
<evidence type="ECO:0000256" key="3">
    <source>
        <dbReference type="ARBA" id="ARBA00022692"/>
    </source>
</evidence>
<reference evidence="8" key="1">
    <citation type="submission" date="2021-01" db="EMBL/GenBank/DDBJ databases">
        <title>Whole genome shotgun sequence of Planosporangium flavigriseum NBRC 105377.</title>
        <authorList>
            <person name="Komaki H."/>
            <person name="Tamura T."/>
        </authorList>
    </citation>
    <scope>NUCLEOTIDE SEQUENCE</scope>
    <source>
        <strain evidence="8">NBRC 105377</strain>
    </source>
</reference>
<organism evidence="8 9">
    <name type="scientific">Planosporangium flavigriseum</name>
    <dbReference type="NCBI Taxonomy" id="373681"/>
    <lineage>
        <taxon>Bacteria</taxon>
        <taxon>Bacillati</taxon>
        <taxon>Actinomycetota</taxon>
        <taxon>Actinomycetes</taxon>
        <taxon>Micromonosporales</taxon>
        <taxon>Micromonosporaceae</taxon>
        <taxon>Planosporangium</taxon>
    </lineage>
</organism>
<dbReference type="GO" id="GO:0005886">
    <property type="term" value="C:plasma membrane"/>
    <property type="evidence" value="ECO:0007669"/>
    <property type="project" value="UniProtKB-SubCell"/>
</dbReference>
<keyword evidence="5 7" id="KW-0472">Membrane</keyword>
<feature type="compositionally biased region" description="Low complexity" evidence="6">
    <location>
        <begin position="1"/>
        <end position="14"/>
    </location>
</feature>
<sequence>MRASGRGRTLTRGRPPLPAIARLRRSGRSSPPAGASRARLRAAAAGHPSALRLVTPPGAAADAGSAGSAGAARSDGAVRPAKTLWWTRRPRVPVRRNGRLPGSQTAKVAVATVAAYVVAEGLLHGAQPPLLAALSALLIVQVTLYDTIRHGWQRIGSVVVGVVLAALLSSVVGLTWWSLGITVLAALVLGRLLRLGDHAVEVPISAMFVLAVSSHTQVGLGRVYETLIGAVVGVLVSLLAPPVYVQPAGDAIGELAEELGDLLHSVAADIDEDWTREYAADALRRARGLEVAVRTARSALNRAENSLRLNPRRRAAHVPKRLRSGLTALEYSTIHVRVTCRCLVDRVDRVSGTDTPGPEVRRPLAALLDAAGEAVTAFGRLVASDVAGPAGDADGLRQAVRRARTLRDVASSALRVDAGKEPEIWRAHGAVLEHLDRLLDEIDPDAEEAAYAIGRVAPARGPAAASLARLSPGGLRRRIPAGLRHRSAAVRPARPRTR</sequence>
<comment type="subcellular location">
    <subcellularLocation>
        <location evidence="1">Cell membrane</location>
        <topology evidence="1">Multi-pass membrane protein</topology>
    </subcellularLocation>
</comment>
<evidence type="ECO:0000256" key="4">
    <source>
        <dbReference type="ARBA" id="ARBA00022989"/>
    </source>
</evidence>
<feature type="transmembrane region" description="Helical" evidence="7">
    <location>
        <begin position="160"/>
        <end position="190"/>
    </location>
</feature>
<evidence type="ECO:0008006" key="10">
    <source>
        <dbReference type="Google" id="ProtNLM"/>
    </source>
</evidence>
<proteinExistence type="predicted"/>
<dbReference type="InterPro" id="IPR010343">
    <property type="entry name" value="ArAE_1"/>
</dbReference>
<evidence type="ECO:0000256" key="6">
    <source>
        <dbReference type="SAM" id="MobiDB-lite"/>
    </source>
</evidence>
<evidence type="ECO:0000313" key="9">
    <source>
        <dbReference type="Proteomes" id="UP000653674"/>
    </source>
</evidence>
<gene>
    <name evidence="8" type="ORF">Pfl04_00240</name>
</gene>
<keyword evidence="9" id="KW-1185">Reference proteome</keyword>
<keyword evidence="2" id="KW-1003">Cell membrane</keyword>
<evidence type="ECO:0000256" key="1">
    <source>
        <dbReference type="ARBA" id="ARBA00004651"/>
    </source>
</evidence>
<feature type="region of interest" description="Disordered" evidence="6">
    <location>
        <begin position="1"/>
        <end position="75"/>
    </location>
</feature>
<comment type="caution">
    <text evidence="8">The sequence shown here is derived from an EMBL/GenBank/DDBJ whole genome shotgun (WGS) entry which is preliminary data.</text>
</comment>
<evidence type="ECO:0000256" key="2">
    <source>
        <dbReference type="ARBA" id="ARBA00022475"/>
    </source>
</evidence>
<protein>
    <recommendedName>
        <fullName evidence="10">FUSC family protein</fullName>
    </recommendedName>
</protein>
<keyword evidence="3 7" id="KW-0812">Transmembrane</keyword>
<evidence type="ECO:0000313" key="8">
    <source>
        <dbReference type="EMBL" id="GIG71620.1"/>
    </source>
</evidence>
<feature type="compositionally biased region" description="Low complexity" evidence="6">
    <location>
        <begin position="28"/>
        <end position="75"/>
    </location>
</feature>
<evidence type="ECO:0000256" key="5">
    <source>
        <dbReference type="ARBA" id="ARBA00023136"/>
    </source>
</evidence>
<dbReference type="EMBL" id="BONU01000001">
    <property type="protein sequence ID" value="GIG71620.1"/>
    <property type="molecule type" value="Genomic_DNA"/>
</dbReference>
<dbReference type="AlphaFoldDB" id="A0A8J3LR36"/>
<dbReference type="Pfam" id="PF06081">
    <property type="entry name" value="ArAE_1"/>
    <property type="match status" value="1"/>
</dbReference>
<dbReference type="Proteomes" id="UP000653674">
    <property type="component" value="Unassembled WGS sequence"/>
</dbReference>
<accession>A0A8J3LR36</accession>